<dbReference type="SUPFAM" id="SSF56104">
    <property type="entry name" value="SAICAR synthase-like"/>
    <property type="match status" value="1"/>
</dbReference>
<organism evidence="13 14">
    <name type="scientific">Serinibacter salmoneus</name>
    <dbReference type="NCBI Taxonomy" id="556530"/>
    <lineage>
        <taxon>Bacteria</taxon>
        <taxon>Bacillati</taxon>
        <taxon>Actinomycetota</taxon>
        <taxon>Actinomycetes</taxon>
        <taxon>Micrococcales</taxon>
        <taxon>Beutenbergiaceae</taxon>
        <taxon>Serinibacter</taxon>
    </lineage>
</organism>
<evidence type="ECO:0000256" key="7">
    <source>
        <dbReference type="ARBA" id="ARBA00022755"/>
    </source>
</evidence>
<evidence type="ECO:0000256" key="6">
    <source>
        <dbReference type="ARBA" id="ARBA00022741"/>
    </source>
</evidence>
<evidence type="ECO:0000313" key="14">
    <source>
        <dbReference type="Proteomes" id="UP000224915"/>
    </source>
</evidence>
<dbReference type="GO" id="GO:0004639">
    <property type="term" value="F:phosphoribosylaminoimidazolesuccinocarboxamide synthase activity"/>
    <property type="evidence" value="ECO:0007669"/>
    <property type="project" value="UniProtKB-UniRule"/>
</dbReference>
<evidence type="ECO:0000256" key="1">
    <source>
        <dbReference type="ARBA" id="ARBA00004672"/>
    </source>
</evidence>
<dbReference type="FunFam" id="3.30.470.20:FF:000015">
    <property type="entry name" value="Phosphoribosylaminoimidazole-succinocarboxamide synthase"/>
    <property type="match status" value="1"/>
</dbReference>
<dbReference type="Gene3D" id="3.30.470.20">
    <property type="entry name" value="ATP-grasp fold, B domain"/>
    <property type="match status" value="1"/>
</dbReference>
<keyword evidence="6 11" id="KW-0547">Nucleotide-binding</keyword>
<dbReference type="GO" id="GO:0006189">
    <property type="term" value="P:'de novo' IMP biosynthetic process"/>
    <property type="evidence" value="ECO:0007669"/>
    <property type="project" value="UniProtKB-UniRule"/>
</dbReference>
<evidence type="ECO:0000256" key="11">
    <source>
        <dbReference type="HAMAP-Rule" id="MF_00137"/>
    </source>
</evidence>
<dbReference type="CDD" id="cd01414">
    <property type="entry name" value="SAICAR_synt_Sc"/>
    <property type="match status" value="1"/>
</dbReference>
<dbReference type="UniPathway" id="UPA00074">
    <property type="reaction ID" value="UER00131"/>
</dbReference>
<dbReference type="PANTHER" id="PTHR43700:SF1">
    <property type="entry name" value="PHOSPHORIBOSYLAMINOIMIDAZOLE-SUCCINOCARBOXAMIDE SYNTHASE"/>
    <property type="match status" value="1"/>
</dbReference>
<dbReference type="EC" id="6.3.2.6" evidence="3 11"/>
<keyword evidence="14" id="KW-1185">Reference proteome</keyword>
<feature type="domain" description="SAICAR synthetase/ADE2 N-terminal" evidence="12">
    <location>
        <begin position="20"/>
        <end position="274"/>
    </location>
</feature>
<reference evidence="13 14" key="1">
    <citation type="submission" date="2017-10" db="EMBL/GenBank/DDBJ databases">
        <title>Sequencing the genomes of 1000 actinobacteria strains.</title>
        <authorList>
            <person name="Klenk H.-P."/>
        </authorList>
    </citation>
    <scope>NUCLEOTIDE SEQUENCE [LARGE SCALE GENOMIC DNA]</scope>
    <source>
        <strain evidence="13 14">DSM 21801</strain>
    </source>
</reference>
<gene>
    <name evidence="11" type="primary">purC</name>
    <name evidence="13" type="ORF">ATL40_2421</name>
</gene>
<keyword evidence="8 11" id="KW-0067">ATP-binding</keyword>
<evidence type="ECO:0000256" key="10">
    <source>
        <dbReference type="ARBA" id="ARBA00048475"/>
    </source>
</evidence>
<accession>A0A2A9D392</accession>
<evidence type="ECO:0000256" key="4">
    <source>
        <dbReference type="ARBA" id="ARBA00016460"/>
    </source>
</evidence>
<dbReference type="NCBIfam" id="TIGR00081">
    <property type="entry name" value="purC"/>
    <property type="match status" value="1"/>
</dbReference>
<dbReference type="HAMAP" id="MF_00137">
    <property type="entry name" value="SAICAR_synth"/>
    <property type="match status" value="1"/>
</dbReference>
<dbReference type="GO" id="GO:0005737">
    <property type="term" value="C:cytoplasm"/>
    <property type="evidence" value="ECO:0007669"/>
    <property type="project" value="TreeGrafter"/>
</dbReference>
<dbReference type="InterPro" id="IPR028923">
    <property type="entry name" value="SAICAR_synt/ADE2_N"/>
</dbReference>
<dbReference type="AlphaFoldDB" id="A0A2A9D392"/>
<name>A0A2A9D392_9MICO</name>
<dbReference type="NCBIfam" id="NF010568">
    <property type="entry name" value="PRK13961.1"/>
    <property type="match status" value="1"/>
</dbReference>
<keyword evidence="5 11" id="KW-0436">Ligase</keyword>
<dbReference type="Pfam" id="PF01259">
    <property type="entry name" value="SAICAR_synt"/>
    <property type="match status" value="1"/>
</dbReference>
<keyword evidence="7 11" id="KW-0658">Purine biosynthesis</keyword>
<evidence type="ECO:0000256" key="5">
    <source>
        <dbReference type="ARBA" id="ARBA00022598"/>
    </source>
</evidence>
<evidence type="ECO:0000313" key="13">
    <source>
        <dbReference type="EMBL" id="PFG20806.1"/>
    </source>
</evidence>
<evidence type="ECO:0000256" key="3">
    <source>
        <dbReference type="ARBA" id="ARBA00012217"/>
    </source>
</evidence>
<comment type="pathway">
    <text evidence="1 11">Purine metabolism; IMP biosynthesis via de novo pathway; 5-amino-1-(5-phospho-D-ribosyl)imidazole-4-carboxamide from 5-amino-1-(5-phospho-D-ribosyl)imidazole-4-carboxylate: step 1/2.</text>
</comment>
<dbReference type="GO" id="GO:0005524">
    <property type="term" value="F:ATP binding"/>
    <property type="evidence" value="ECO:0007669"/>
    <property type="project" value="UniProtKB-KW"/>
</dbReference>
<dbReference type="InterPro" id="IPR018236">
    <property type="entry name" value="SAICAR_synthetase_CS"/>
</dbReference>
<evidence type="ECO:0000256" key="8">
    <source>
        <dbReference type="ARBA" id="ARBA00022840"/>
    </source>
</evidence>
<dbReference type="Gene3D" id="3.30.200.20">
    <property type="entry name" value="Phosphorylase Kinase, domain 1"/>
    <property type="match status" value="1"/>
</dbReference>
<comment type="catalytic activity">
    <reaction evidence="10 11">
        <text>5-amino-1-(5-phospho-D-ribosyl)imidazole-4-carboxylate + L-aspartate + ATP = (2S)-2-[5-amino-1-(5-phospho-beta-D-ribosyl)imidazole-4-carboxamido]succinate + ADP + phosphate + 2 H(+)</text>
        <dbReference type="Rhea" id="RHEA:22628"/>
        <dbReference type="ChEBI" id="CHEBI:15378"/>
        <dbReference type="ChEBI" id="CHEBI:29991"/>
        <dbReference type="ChEBI" id="CHEBI:30616"/>
        <dbReference type="ChEBI" id="CHEBI:43474"/>
        <dbReference type="ChEBI" id="CHEBI:58443"/>
        <dbReference type="ChEBI" id="CHEBI:77657"/>
        <dbReference type="ChEBI" id="CHEBI:456216"/>
        <dbReference type="EC" id="6.3.2.6"/>
    </reaction>
</comment>
<sequence>MTHHPAATAVPASLPGWRHIAAGKVRDLYEPTAENPDWDSDVVLVVASDRISAYDHVLATPIPDKGRILTALSVWWFEQLADIVPHHLLSLEVPPAVAGRAMICRRLEMYPVECVARGYLTGSGLVEYREDRSVCGVPLPEGLVDGSRLPEAIFTPAAKAAVGEHDANITYERVAEMVGDGAAHRLREVTLALYSRAERIARERGVILADTKVELGADPRGDAFVLGDEVLTPDSSRFWDAELWEPGGAQPSFDKQFVRDWLTSTDSGWDRASDAPPPPLPATVVQRTRARYVEAYERLTGRVFE</sequence>
<proteinExistence type="inferred from homology"/>
<dbReference type="PANTHER" id="PTHR43700">
    <property type="entry name" value="PHOSPHORIBOSYLAMINOIMIDAZOLE-SUCCINOCARBOXAMIDE SYNTHASE"/>
    <property type="match status" value="1"/>
</dbReference>
<dbReference type="InterPro" id="IPR001636">
    <property type="entry name" value="SAICAR_synth"/>
</dbReference>
<evidence type="ECO:0000259" key="12">
    <source>
        <dbReference type="Pfam" id="PF01259"/>
    </source>
</evidence>
<comment type="similarity">
    <text evidence="2 11">Belongs to the SAICAR synthetase family.</text>
</comment>
<dbReference type="PROSITE" id="PS01057">
    <property type="entry name" value="SAICAR_SYNTHETASE_1"/>
    <property type="match status" value="1"/>
</dbReference>
<protein>
    <recommendedName>
        <fullName evidence="4 11">Phosphoribosylaminoimidazole-succinocarboxamide synthase</fullName>
        <ecNumber evidence="3 11">6.3.2.6</ecNumber>
    </recommendedName>
    <alternativeName>
        <fullName evidence="9 11">SAICAR synthetase</fullName>
    </alternativeName>
</protein>
<dbReference type="Proteomes" id="UP000224915">
    <property type="component" value="Unassembled WGS sequence"/>
</dbReference>
<dbReference type="OrthoDB" id="9801549at2"/>
<evidence type="ECO:0000256" key="2">
    <source>
        <dbReference type="ARBA" id="ARBA00010190"/>
    </source>
</evidence>
<comment type="caution">
    <text evidence="13">The sequence shown here is derived from an EMBL/GenBank/DDBJ whole genome shotgun (WGS) entry which is preliminary data.</text>
</comment>
<evidence type="ECO:0000256" key="9">
    <source>
        <dbReference type="ARBA" id="ARBA00030409"/>
    </source>
</evidence>
<dbReference type="EMBL" id="PDJD01000001">
    <property type="protein sequence ID" value="PFG20806.1"/>
    <property type="molecule type" value="Genomic_DNA"/>
</dbReference>
<dbReference type="RefSeq" id="WP_098470469.1">
    <property type="nucleotide sequence ID" value="NZ_PDJD01000001.1"/>
</dbReference>